<dbReference type="EC" id="1.13.11.79" evidence="11"/>
<dbReference type="SUPFAM" id="SSF55469">
    <property type="entry name" value="FMN-dependent nitroreductase-like"/>
    <property type="match status" value="1"/>
</dbReference>
<feature type="domain" description="Nitroreductase" evidence="13">
    <location>
        <begin position="9"/>
        <end position="176"/>
    </location>
</feature>
<dbReference type="NCBIfam" id="TIGR02476">
    <property type="entry name" value="BluB"/>
    <property type="match status" value="1"/>
</dbReference>
<dbReference type="OrthoDB" id="9773807at2"/>
<dbReference type="PANTHER" id="PTHR23026:SF90">
    <property type="entry name" value="IODOTYROSINE DEIODINASE 1"/>
    <property type="match status" value="1"/>
</dbReference>
<evidence type="ECO:0000256" key="1">
    <source>
        <dbReference type="ARBA" id="ARBA00011823"/>
    </source>
</evidence>
<gene>
    <name evidence="14" type="ORF">PEB0149_020560</name>
</gene>
<evidence type="ECO:0000313" key="14">
    <source>
        <dbReference type="EMBL" id="OLY44585.1"/>
    </source>
</evidence>
<proteinExistence type="inferred from homology"/>
<comment type="catalytic activity">
    <reaction evidence="9">
        <text>FMNH2 + O2 = dialurate + 5,6-dimethylbenzimidazole + D-erythrose 4-phosphate + H(+)</text>
        <dbReference type="Rhea" id="RHEA:27345"/>
        <dbReference type="ChEBI" id="CHEBI:15378"/>
        <dbReference type="ChEBI" id="CHEBI:15379"/>
        <dbReference type="ChEBI" id="CHEBI:15890"/>
        <dbReference type="ChEBI" id="CHEBI:16897"/>
        <dbReference type="ChEBI" id="CHEBI:57618"/>
        <dbReference type="ChEBI" id="CHEBI:140629"/>
        <dbReference type="EC" id="1.13.11.79"/>
    </reaction>
</comment>
<evidence type="ECO:0000256" key="10">
    <source>
        <dbReference type="ARBA" id="ARBA00061097"/>
    </source>
</evidence>
<reference evidence="14 15" key="1">
    <citation type="submission" date="2016-12" db="EMBL/GenBank/DDBJ databases">
        <title>Comparative genomics of Bartonella apis.</title>
        <authorList>
            <person name="Engel P."/>
        </authorList>
    </citation>
    <scope>NUCLEOTIDE SEQUENCE [LARGE SCALE GENOMIC DNA]</scope>
    <source>
        <strain evidence="14 15">PEB0149</strain>
    </source>
</reference>
<keyword evidence="2" id="KW-0169">Cobalamin biosynthesis</keyword>
<dbReference type="PANTHER" id="PTHR23026">
    <property type="entry name" value="NADPH NITROREDUCTASE"/>
    <property type="match status" value="1"/>
</dbReference>
<dbReference type="InterPro" id="IPR000415">
    <property type="entry name" value="Nitroreductase-like"/>
</dbReference>
<dbReference type="GO" id="GO:0016705">
    <property type="term" value="F:oxidoreductase activity, acting on paired donors, with incorporation or reduction of molecular oxygen"/>
    <property type="evidence" value="ECO:0007669"/>
    <property type="project" value="UniProtKB-ARBA"/>
</dbReference>
<dbReference type="GO" id="GO:0000166">
    <property type="term" value="F:nucleotide binding"/>
    <property type="evidence" value="ECO:0007669"/>
    <property type="project" value="UniProtKB-KW"/>
</dbReference>
<evidence type="ECO:0000256" key="12">
    <source>
        <dbReference type="ARBA" id="ARBA00068702"/>
    </source>
</evidence>
<keyword evidence="8" id="KW-0520">NAD</keyword>
<dbReference type="InterPro" id="IPR029479">
    <property type="entry name" value="Nitroreductase"/>
</dbReference>
<accession>A0A1R0FCA0</accession>
<dbReference type="GO" id="GO:0009236">
    <property type="term" value="P:cobalamin biosynthetic process"/>
    <property type="evidence" value="ECO:0007669"/>
    <property type="project" value="UniProtKB-KW"/>
</dbReference>
<keyword evidence="6" id="KW-0521">NADP</keyword>
<evidence type="ECO:0000256" key="7">
    <source>
        <dbReference type="ARBA" id="ARBA00023002"/>
    </source>
</evidence>
<keyword evidence="7 14" id="KW-0560">Oxidoreductase</keyword>
<dbReference type="InterPro" id="IPR012825">
    <property type="entry name" value="BluB"/>
</dbReference>
<evidence type="ECO:0000256" key="3">
    <source>
        <dbReference type="ARBA" id="ARBA00022630"/>
    </source>
</evidence>
<comment type="subunit">
    <text evidence="1">Homooctamer.</text>
</comment>
<evidence type="ECO:0000313" key="15">
    <source>
        <dbReference type="Proteomes" id="UP000187344"/>
    </source>
</evidence>
<evidence type="ECO:0000256" key="2">
    <source>
        <dbReference type="ARBA" id="ARBA00022573"/>
    </source>
</evidence>
<dbReference type="Proteomes" id="UP000187344">
    <property type="component" value="Unassembled WGS sequence"/>
</dbReference>
<name>A0A1R0FCA0_9HYPH</name>
<evidence type="ECO:0000256" key="5">
    <source>
        <dbReference type="ARBA" id="ARBA00022741"/>
    </source>
</evidence>
<dbReference type="CDD" id="cd02145">
    <property type="entry name" value="BluB"/>
    <property type="match status" value="1"/>
</dbReference>
<evidence type="ECO:0000256" key="8">
    <source>
        <dbReference type="ARBA" id="ARBA00023027"/>
    </source>
</evidence>
<comment type="caution">
    <text evidence="14">The sequence shown here is derived from an EMBL/GenBank/DDBJ whole genome shotgun (WGS) entry which is preliminary data.</text>
</comment>
<keyword evidence="3" id="KW-0285">Flavoprotein</keyword>
<keyword evidence="5" id="KW-0547">Nucleotide-binding</keyword>
<dbReference type="RefSeq" id="WP_075869950.1">
    <property type="nucleotide sequence ID" value="NZ_LXYT01000001.1"/>
</dbReference>
<dbReference type="FunFam" id="3.40.109.10:FF:000013">
    <property type="entry name" value="5,6-dimethylbenzimidazole synthase"/>
    <property type="match status" value="1"/>
</dbReference>
<evidence type="ECO:0000259" key="13">
    <source>
        <dbReference type="Pfam" id="PF00881"/>
    </source>
</evidence>
<dbReference type="AlphaFoldDB" id="A0A1R0FCA0"/>
<dbReference type="InterPro" id="IPR050627">
    <property type="entry name" value="Nitroreductase/BluB"/>
</dbReference>
<dbReference type="Gene3D" id="3.40.109.10">
    <property type="entry name" value="NADH Oxidase"/>
    <property type="match status" value="1"/>
</dbReference>
<protein>
    <recommendedName>
        <fullName evidence="12">5,6-dimethylbenzimidazole synthase</fullName>
        <ecNumber evidence="11">1.13.11.79</ecNumber>
    </recommendedName>
</protein>
<dbReference type="Pfam" id="PF00881">
    <property type="entry name" value="Nitroreductase"/>
    <property type="match status" value="1"/>
</dbReference>
<organism evidence="14 15">
    <name type="scientific">Bartonella apis</name>
    <dbReference type="NCBI Taxonomy" id="1686310"/>
    <lineage>
        <taxon>Bacteria</taxon>
        <taxon>Pseudomonadati</taxon>
        <taxon>Pseudomonadota</taxon>
        <taxon>Alphaproteobacteria</taxon>
        <taxon>Hyphomicrobiales</taxon>
        <taxon>Bartonellaceae</taxon>
        <taxon>Bartonella</taxon>
    </lineage>
</organism>
<evidence type="ECO:0000256" key="9">
    <source>
        <dbReference type="ARBA" id="ARBA00051314"/>
    </source>
</evidence>
<comment type="similarity">
    <text evidence="10">Belongs to the BluB family.</text>
</comment>
<keyword evidence="15" id="KW-1185">Reference proteome</keyword>
<sequence length="211" mass="24500">MLEDIYKVIHERRDVRDEFLPRPLDDAVIKKLLEAAHSAPSVGFQQPWNFLLIRDKKRKNQVKEIFARAQAEEAKIFTDERRKLYNRLKLQGIVKAPLNLVVTCDRSRDGRTGLGRFHNPQMSAYSCVCAVENLWLAARAENIGVGWVSIYHDDELKALLKIPAEIEIIAYLCIGYVSHFYDSPELEQKGWRKRVPLESLIYHEEWPKGAQ</sequence>
<evidence type="ECO:0000256" key="6">
    <source>
        <dbReference type="ARBA" id="ARBA00022857"/>
    </source>
</evidence>
<evidence type="ECO:0000256" key="4">
    <source>
        <dbReference type="ARBA" id="ARBA00022643"/>
    </source>
</evidence>
<dbReference type="EMBL" id="LXYT01000001">
    <property type="protein sequence ID" value="OLY44585.1"/>
    <property type="molecule type" value="Genomic_DNA"/>
</dbReference>
<evidence type="ECO:0000256" key="11">
    <source>
        <dbReference type="ARBA" id="ARBA00066311"/>
    </source>
</evidence>
<keyword evidence="4" id="KW-0288">FMN</keyword>
<dbReference type="GO" id="GO:0102919">
    <property type="term" value="F:5,6-dimethylbenzimidazole synthase activity"/>
    <property type="evidence" value="ECO:0007669"/>
    <property type="project" value="UniProtKB-EC"/>
</dbReference>